<accession>A0AC35G7A9</accession>
<dbReference type="WBParaSite" id="PS1159_v2.g24169.t1">
    <property type="protein sequence ID" value="PS1159_v2.g24169.t1"/>
    <property type="gene ID" value="PS1159_v2.g24169"/>
</dbReference>
<reference evidence="2" key="1">
    <citation type="submission" date="2022-11" db="UniProtKB">
        <authorList>
            <consortium name="WormBaseParasite"/>
        </authorList>
    </citation>
    <scope>IDENTIFICATION</scope>
</reference>
<evidence type="ECO:0000313" key="1">
    <source>
        <dbReference type="Proteomes" id="UP000887580"/>
    </source>
</evidence>
<dbReference type="Proteomes" id="UP000887580">
    <property type="component" value="Unplaced"/>
</dbReference>
<sequence>MNKSVKNDCPISRLPTEILDSILKSLNEGDAISSALVCQKWKELTKHLHPNLDELKFVFNSSCNNSIDWSDLRLLANSCACKEHQSEQCIMIREVFDLKGFNRIRCLHLEDEMPKPNDGIPDSYLNVIIRKLNKNVETLHLTNLDLSFINVLTFSGFASFRNITHLVFVDCSFPNDLDQNKFIKSITPILPMVEHLEITGTPFVNDQFGFALAKFGFSLVNVNLQRCPNISAITIASFCTCTGSDERKHPIVFDLHSTKFNVDQLDKILHHPVLCQEKFWDVNLADLRHLTGRITVTVTNSKDNGYTVFY</sequence>
<organism evidence="1 2">
    <name type="scientific">Panagrolaimus sp. PS1159</name>
    <dbReference type="NCBI Taxonomy" id="55785"/>
    <lineage>
        <taxon>Eukaryota</taxon>
        <taxon>Metazoa</taxon>
        <taxon>Ecdysozoa</taxon>
        <taxon>Nematoda</taxon>
        <taxon>Chromadorea</taxon>
        <taxon>Rhabditida</taxon>
        <taxon>Tylenchina</taxon>
        <taxon>Panagrolaimomorpha</taxon>
        <taxon>Panagrolaimoidea</taxon>
        <taxon>Panagrolaimidae</taxon>
        <taxon>Panagrolaimus</taxon>
    </lineage>
</organism>
<name>A0AC35G7A9_9BILA</name>
<protein>
    <submittedName>
        <fullName evidence="2">F-box domain-containing protein</fullName>
    </submittedName>
</protein>
<evidence type="ECO:0000313" key="2">
    <source>
        <dbReference type="WBParaSite" id="PS1159_v2.g24169.t1"/>
    </source>
</evidence>
<proteinExistence type="predicted"/>